<feature type="chain" id="PRO_5034949367" description="DUF192 domain-containing protein" evidence="1">
    <location>
        <begin position="21"/>
        <end position="149"/>
    </location>
</feature>
<accession>A0A8H9DA62</accession>
<evidence type="ECO:0000313" key="2">
    <source>
        <dbReference type="EMBL" id="CAE6516588.1"/>
    </source>
</evidence>
<sequence length="149" mass="16257">MLRSLSIAIFVLLLPAQACADTPAPPPVITLRILDHTLTAEIAHTPAAREKGLMHRSALEQNRGMLFIFPTVDIYGMWMLNTAIPLSVAFLDEQGIILNIANMAPFSTVPHYSAKPAKYALEMNLGWFTEKGITVGHQAHGLDQAPVAE</sequence>
<organism evidence="2 3">
    <name type="scientific">Nitrosomonas nitrosa</name>
    <dbReference type="NCBI Taxonomy" id="52442"/>
    <lineage>
        <taxon>Bacteria</taxon>
        <taxon>Pseudomonadati</taxon>
        <taxon>Pseudomonadota</taxon>
        <taxon>Betaproteobacteria</taxon>
        <taxon>Nitrosomonadales</taxon>
        <taxon>Nitrosomonadaceae</taxon>
        <taxon>Nitrosomonas</taxon>
    </lineage>
</organism>
<feature type="signal peptide" evidence="1">
    <location>
        <begin position="1"/>
        <end position="20"/>
    </location>
</feature>
<dbReference type="Gene3D" id="2.60.120.1140">
    <property type="entry name" value="Protein of unknown function DUF192"/>
    <property type="match status" value="1"/>
</dbReference>
<evidence type="ECO:0008006" key="4">
    <source>
        <dbReference type="Google" id="ProtNLM"/>
    </source>
</evidence>
<dbReference type="Pfam" id="PF02643">
    <property type="entry name" value="DUF192"/>
    <property type="match status" value="1"/>
</dbReference>
<evidence type="ECO:0000256" key="1">
    <source>
        <dbReference type="SAM" id="SignalP"/>
    </source>
</evidence>
<gene>
    <name evidence="2" type="ORF">NMYAN_60108</name>
</gene>
<keyword evidence="1" id="KW-0732">Signal</keyword>
<dbReference type="PANTHER" id="PTHR37953:SF1">
    <property type="entry name" value="UPF0127 PROTEIN MJ1496"/>
    <property type="match status" value="1"/>
</dbReference>
<protein>
    <recommendedName>
        <fullName evidence="4">DUF192 domain-containing protein</fullName>
    </recommendedName>
</protein>
<dbReference type="Proteomes" id="UP000601736">
    <property type="component" value="Unassembled WGS sequence"/>
</dbReference>
<dbReference type="RefSeq" id="WP_204800354.1">
    <property type="nucleotide sequence ID" value="NZ_CAJNAP010000052.1"/>
</dbReference>
<reference evidence="2" key="1">
    <citation type="submission" date="2021-02" db="EMBL/GenBank/DDBJ databases">
        <authorList>
            <person name="Han P."/>
        </authorList>
    </citation>
    <scope>NUCLEOTIDE SEQUENCE</scope>
    <source>
        <strain evidence="2">Nitrosomonas nitrosa 18-3D</strain>
    </source>
</reference>
<dbReference type="EMBL" id="CAJNAP010000052">
    <property type="protein sequence ID" value="CAE6516588.1"/>
    <property type="molecule type" value="Genomic_DNA"/>
</dbReference>
<dbReference type="InterPro" id="IPR038695">
    <property type="entry name" value="Saro_0823-like_sf"/>
</dbReference>
<proteinExistence type="predicted"/>
<dbReference type="PANTHER" id="PTHR37953">
    <property type="entry name" value="UPF0127 PROTEIN MJ1496"/>
    <property type="match status" value="1"/>
</dbReference>
<comment type="caution">
    <text evidence="2">The sequence shown here is derived from an EMBL/GenBank/DDBJ whole genome shotgun (WGS) entry which is preliminary data.</text>
</comment>
<dbReference type="InterPro" id="IPR003795">
    <property type="entry name" value="DUF192"/>
</dbReference>
<evidence type="ECO:0000313" key="3">
    <source>
        <dbReference type="Proteomes" id="UP000601736"/>
    </source>
</evidence>
<dbReference type="AlphaFoldDB" id="A0A8H9DA62"/>
<name>A0A8H9DA62_9PROT</name>